<keyword evidence="3" id="KW-1185">Reference proteome</keyword>
<dbReference type="SUPFAM" id="SSF55658">
    <property type="entry name" value="L9 N-domain-like"/>
    <property type="match status" value="2"/>
</dbReference>
<dbReference type="InterPro" id="IPR037056">
    <property type="entry name" value="RNase_H1_N_sf"/>
</dbReference>
<dbReference type="InterPro" id="IPR009027">
    <property type="entry name" value="Ribosomal_bL9/RNase_H1_N"/>
</dbReference>
<dbReference type="Pfam" id="PF01693">
    <property type="entry name" value="Cauli_VI"/>
    <property type="match status" value="2"/>
</dbReference>
<sequence length="209" mass="22760">MNTQSQQDLSCAQLAEDPTTQAAAVSPSITVTHAAVVDPPVDEQTSTESEMPLAPAGRFYAVIRGRNPGIYDTHAAYQHNIFGVNNALGKSFSLRSSAEAFLEANITAGNTEEITDSPALLFATSPSPNSTSLLDRVAMPVIPSGTQIVEDGRAFLVLRGQAPGIYHTWDDCYRMIKDHKYPYYLSYESWEAALTAYRGAMAENLIHFL</sequence>
<dbReference type="Gene3D" id="3.40.970.10">
    <property type="entry name" value="Ribonuclease H1, N-terminal domain"/>
    <property type="match status" value="2"/>
</dbReference>
<feature type="domain" description="Ribonuclease H1 N-terminal" evidence="1">
    <location>
        <begin position="58"/>
        <end position="101"/>
    </location>
</feature>
<gene>
    <name evidence="2" type="ORF">FIBSPDRAFT_962039</name>
</gene>
<organism evidence="2 3">
    <name type="scientific">Athelia psychrophila</name>
    <dbReference type="NCBI Taxonomy" id="1759441"/>
    <lineage>
        <taxon>Eukaryota</taxon>
        <taxon>Fungi</taxon>
        <taxon>Dikarya</taxon>
        <taxon>Basidiomycota</taxon>
        <taxon>Agaricomycotina</taxon>
        <taxon>Agaricomycetes</taxon>
        <taxon>Agaricomycetidae</taxon>
        <taxon>Atheliales</taxon>
        <taxon>Atheliaceae</taxon>
        <taxon>Athelia</taxon>
    </lineage>
</organism>
<protein>
    <recommendedName>
        <fullName evidence="1">Ribonuclease H1 N-terminal domain-containing protein</fullName>
    </recommendedName>
</protein>
<proteinExistence type="predicted"/>
<dbReference type="EMBL" id="KV417658">
    <property type="protein sequence ID" value="KZP11771.1"/>
    <property type="molecule type" value="Genomic_DNA"/>
</dbReference>
<feature type="domain" description="Ribonuclease H1 N-terminal" evidence="1">
    <location>
        <begin position="157"/>
        <end position="193"/>
    </location>
</feature>
<dbReference type="InterPro" id="IPR011320">
    <property type="entry name" value="RNase_H1_N"/>
</dbReference>
<evidence type="ECO:0000313" key="2">
    <source>
        <dbReference type="EMBL" id="KZP11771.1"/>
    </source>
</evidence>
<accession>A0A166AMP7</accession>
<evidence type="ECO:0000259" key="1">
    <source>
        <dbReference type="Pfam" id="PF01693"/>
    </source>
</evidence>
<reference evidence="2 3" key="1">
    <citation type="journal article" date="2016" name="Mol. Biol. Evol.">
        <title>Comparative Genomics of Early-Diverging Mushroom-Forming Fungi Provides Insights into the Origins of Lignocellulose Decay Capabilities.</title>
        <authorList>
            <person name="Nagy L.G."/>
            <person name="Riley R."/>
            <person name="Tritt A."/>
            <person name="Adam C."/>
            <person name="Daum C."/>
            <person name="Floudas D."/>
            <person name="Sun H."/>
            <person name="Yadav J.S."/>
            <person name="Pangilinan J."/>
            <person name="Larsson K.H."/>
            <person name="Matsuura K."/>
            <person name="Barry K."/>
            <person name="Labutti K."/>
            <person name="Kuo R."/>
            <person name="Ohm R.A."/>
            <person name="Bhattacharya S.S."/>
            <person name="Shirouzu T."/>
            <person name="Yoshinaga Y."/>
            <person name="Martin F.M."/>
            <person name="Grigoriev I.V."/>
            <person name="Hibbett D.S."/>
        </authorList>
    </citation>
    <scope>NUCLEOTIDE SEQUENCE [LARGE SCALE GENOMIC DNA]</scope>
    <source>
        <strain evidence="2 3">CBS 109695</strain>
    </source>
</reference>
<name>A0A166AMP7_9AGAM</name>
<dbReference type="Proteomes" id="UP000076532">
    <property type="component" value="Unassembled WGS sequence"/>
</dbReference>
<dbReference type="AlphaFoldDB" id="A0A166AMP7"/>
<evidence type="ECO:0000313" key="3">
    <source>
        <dbReference type="Proteomes" id="UP000076532"/>
    </source>
</evidence>
<dbReference type="OrthoDB" id="3270804at2759"/>